<evidence type="ECO:0000256" key="1">
    <source>
        <dbReference type="SAM" id="MobiDB-lite"/>
    </source>
</evidence>
<feature type="region of interest" description="Disordered" evidence="1">
    <location>
        <begin position="1"/>
        <end position="40"/>
    </location>
</feature>
<evidence type="ECO:0000313" key="2">
    <source>
        <dbReference type="EMBL" id="KAG9233042.1"/>
    </source>
</evidence>
<proteinExistence type="predicted"/>
<dbReference type="Proteomes" id="UP000824998">
    <property type="component" value="Unassembled WGS sequence"/>
</dbReference>
<gene>
    <name evidence="2" type="ORF">BJ875DRAFT_442596</name>
</gene>
<reference evidence="2" key="1">
    <citation type="journal article" date="2021" name="IMA Fungus">
        <title>Genomic characterization of three marine fungi, including Emericellopsis atlantica sp. nov. with signatures of a generalist lifestyle and marine biomass degradation.</title>
        <authorList>
            <person name="Hagestad O.C."/>
            <person name="Hou L."/>
            <person name="Andersen J.H."/>
            <person name="Hansen E.H."/>
            <person name="Altermark B."/>
            <person name="Li C."/>
            <person name="Kuhnert E."/>
            <person name="Cox R.J."/>
            <person name="Crous P.W."/>
            <person name="Spatafora J.W."/>
            <person name="Lail K."/>
            <person name="Amirebrahimi M."/>
            <person name="Lipzen A."/>
            <person name="Pangilinan J."/>
            <person name="Andreopoulos W."/>
            <person name="Hayes R.D."/>
            <person name="Ng V."/>
            <person name="Grigoriev I.V."/>
            <person name="Jackson S.A."/>
            <person name="Sutton T.D.S."/>
            <person name="Dobson A.D.W."/>
            <person name="Rama T."/>
        </authorList>
    </citation>
    <scope>NUCLEOTIDE SEQUENCE</scope>
    <source>
        <strain evidence="2">TRa018bII</strain>
    </source>
</reference>
<comment type="caution">
    <text evidence="2">The sequence shown here is derived from an EMBL/GenBank/DDBJ whole genome shotgun (WGS) entry which is preliminary data.</text>
</comment>
<feature type="compositionally biased region" description="Basic and acidic residues" evidence="1">
    <location>
        <begin position="11"/>
        <end position="27"/>
    </location>
</feature>
<dbReference type="AlphaFoldDB" id="A0A9P7YH22"/>
<organism evidence="2 3">
    <name type="scientific">Amylocarpus encephaloides</name>
    <dbReference type="NCBI Taxonomy" id="45428"/>
    <lineage>
        <taxon>Eukaryota</taxon>
        <taxon>Fungi</taxon>
        <taxon>Dikarya</taxon>
        <taxon>Ascomycota</taxon>
        <taxon>Pezizomycotina</taxon>
        <taxon>Leotiomycetes</taxon>
        <taxon>Helotiales</taxon>
        <taxon>Helotiales incertae sedis</taxon>
        <taxon>Amylocarpus</taxon>
    </lineage>
</organism>
<protein>
    <submittedName>
        <fullName evidence="2">Uncharacterized protein</fullName>
    </submittedName>
</protein>
<keyword evidence="3" id="KW-1185">Reference proteome</keyword>
<evidence type="ECO:0000313" key="3">
    <source>
        <dbReference type="Proteomes" id="UP000824998"/>
    </source>
</evidence>
<sequence length="206" mass="22954">MARWPRTGGGRSERCRDAGTPRHRETSCGEPCGTSEPAEPCPSASHREFLEVLQSDGFELPGKAVDCLLEVASWMVLQLFVVHQLRVFVECTSRARRGGHLHWITTGGSPSSGDGKRVRSRTGLWTSTYDMAWVETRDRGSSWRDLLVGSVRPKVMELQKERPGWLAIGSAHARRKKGRRARLRLVDVDSEEGTRGDERGNISSVT</sequence>
<name>A0A9P7YH22_9HELO</name>
<dbReference type="EMBL" id="MU251518">
    <property type="protein sequence ID" value="KAG9233042.1"/>
    <property type="molecule type" value="Genomic_DNA"/>
</dbReference>
<accession>A0A9P7YH22</accession>